<dbReference type="AlphaFoldDB" id="A0ABD5QJN1"/>
<name>A0ABD5QJN1_9EURY</name>
<feature type="domain" description="Dihydrodipicolinate reductase N-terminal" evidence="14">
    <location>
        <begin position="4"/>
        <end position="120"/>
    </location>
</feature>
<dbReference type="GO" id="GO:0019877">
    <property type="term" value="P:diaminopimelate biosynthetic process"/>
    <property type="evidence" value="ECO:0007669"/>
    <property type="project" value="UniProtKB-UniRule"/>
</dbReference>
<feature type="binding site" evidence="13">
    <location>
        <begin position="159"/>
        <end position="160"/>
    </location>
    <ligand>
        <name>(S)-2,3,4,5-tetrahydrodipicolinate</name>
        <dbReference type="ChEBI" id="CHEBI:16845"/>
    </ligand>
</feature>
<comment type="function">
    <text evidence="13">Catalyzes the conversion of 4-hydroxy-tetrahydrodipicolinate (HTPA) to tetrahydrodipicolinate.</text>
</comment>
<dbReference type="SUPFAM" id="SSF51735">
    <property type="entry name" value="NAD(P)-binding Rossmann-fold domains"/>
    <property type="match status" value="1"/>
</dbReference>
<keyword evidence="3 13" id="KW-0028">Amino-acid biosynthesis</keyword>
<dbReference type="EC" id="1.17.1.8" evidence="10 13"/>
<dbReference type="GO" id="GO:0016726">
    <property type="term" value="F:oxidoreductase activity, acting on CH or CH2 groups, NAD or NADP as acceptor"/>
    <property type="evidence" value="ECO:0007669"/>
    <property type="project" value="UniProtKB-UniRule"/>
</dbReference>
<evidence type="ECO:0000256" key="4">
    <source>
        <dbReference type="ARBA" id="ARBA00022857"/>
    </source>
</evidence>
<dbReference type="InterPro" id="IPR022664">
    <property type="entry name" value="DapB_N_CS"/>
</dbReference>
<evidence type="ECO:0000256" key="10">
    <source>
        <dbReference type="ARBA" id="ARBA00038983"/>
    </source>
</evidence>
<evidence type="ECO:0000256" key="13">
    <source>
        <dbReference type="HAMAP-Rule" id="MF_00102"/>
    </source>
</evidence>
<comment type="catalytic activity">
    <reaction evidence="12 13">
        <text>(S)-2,3,4,5-tetrahydrodipicolinate + NAD(+) + H2O = (2S,4S)-4-hydroxy-2,3,4,5-tetrahydrodipicolinate + NADH + H(+)</text>
        <dbReference type="Rhea" id="RHEA:35323"/>
        <dbReference type="ChEBI" id="CHEBI:15377"/>
        <dbReference type="ChEBI" id="CHEBI:15378"/>
        <dbReference type="ChEBI" id="CHEBI:16845"/>
        <dbReference type="ChEBI" id="CHEBI:57540"/>
        <dbReference type="ChEBI" id="CHEBI:57945"/>
        <dbReference type="ChEBI" id="CHEBI:67139"/>
        <dbReference type="EC" id="1.17.1.8"/>
    </reaction>
</comment>
<comment type="subcellular location">
    <subcellularLocation>
        <location evidence="13">Cytoplasm</location>
    </subcellularLocation>
</comment>
<keyword evidence="17" id="KW-1185">Reference proteome</keyword>
<evidence type="ECO:0000259" key="15">
    <source>
        <dbReference type="Pfam" id="PF05173"/>
    </source>
</evidence>
<keyword evidence="5 13" id="KW-0220">Diaminopimelate biosynthesis</keyword>
<comment type="pathway">
    <text evidence="9 13">Amino-acid biosynthesis; L-lysine biosynthesis via DAP pathway; (S)-tetrahydrodipicolinate from L-aspartate: step 4/4.</text>
</comment>
<dbReference type="Gene3D" id="3.30.360.10">
    <property type="entry name" value="Dihydrodipicolinate Reductase, domain 2"/>
    <property type="match status" value="1"/>
</dbReference>
<dbReference type="GO" id="GO:0050661">
    <property type="term" value="F:NADP binding"/>
    <property type="evidence" value="ECO:0007669"/>
    <property type="project" value="UniProtKB-UniRule"/>
</dbReference>
<evidence type="ECO:0000256" key="11">
    <source>
        <dbReference type="ARBA" id="ARBA00049080"/>
    </source>
</evidence>
<feature type="binding site" evidence="13">
    <location>
        <begin position="93"/>
        <end position="95"/>
    </location>
    <ligand>
        <name>NAD(+)</name>
        <dbReference type="ChEBI" id="CHEBI:57540"/>
    </ligand>
</feature>
<feature type="binding site" evidence="13">
    <location>
        <position position="150"/>
    </location>
    <ligand>
        <name>(S)-2,3,4,5-tetrahydrodipicolinate</name>
        <dbReference type="ChEBI" id="CHEBI:16845"/>
    </ligand>
</feature>
<dbReference type="InterPro" id="IPR023940">
    <property type="entry name" value="DHDPR_bac"/>
</dbReference>
<feature type="binding site" evidence="13">
    <location>
        <position position="36"/>
    </location>
    <ligand>
        <name>NAD(+)</name>
        <dbReference type="ChEBI" id="CHEBI:57540"/>
    </ligand>
</feature>
<feature type="domain" description="Dihydrodipicolinate reductase C-terminal" evidence="15">
    <location>
        <begin position="123"/>
        <end position="254"/>
    </location>
</feature>
<organism evidence="16 17">
    <name type="scientific">Saliphagus infecundisoli</name>
    <dbReference type="NCBI Taxonomy" id="1849069"/>
    <lineage>
        <taxon>Archaea</taxon>
        <taxon>Methanobacteriati</taxon>
        <taxon>Methanobacteriota</taxon>
        <taxon>Stenosarchaea group</taxon>
        <taxon>Halobacteria</taxon>
        <taxon>Halobacteriales</taxon>
        <taxon>Natrialbaceae</taxon>
        <taxon>Saliphagus</taxon>
    </lineage>
</organism>
<evidence type="ECO:0000256" key="5">
    <source>
        <dbReference type="ARBA" id="ARBA00022915"/>
    </source>
</evidence>
<accession>A0ABD5QJN1</accession>
<dbReference type="NCBIfam" id="TIGR00036">
    <property type="entry name" value="dapB"/>
    <property type="match status" value="1"/>
</dbReference>
<keyword evidence="6 13" id="KW-0560">Oxidoreductase</keyword>
<evidence type="ECO:0000256" key="3">
    <source>
        <dbReference type="ARBA" id="ARBA00022605"/>
    </source>
</evidence>
<dbReference type="InterPro" id="IPR022663">
    <property type="entry name" value="DapB_C"/>
</dbReference>
<evidence type="ECO:0000256" key="8">
    <source>
        <dbReference type="ARBA" id="ARBA00023154"/>
    </source>
</evidence>
<evidence type="ECO:0000256" key="9">
    <source>
        <dbReference type="ARBA" id="ARBA00037922"/>
    </source>
</evidence>
<gene>
    <name evidence="13 16" type="primary">dapB</name>
    <name evidence="16" type="ORF">ACFPFO_19365</name>
</gene>
<protein>
    <recommendedName>
        <fullName evidence="10 13">4-hydroxy-tetrahydrodipicolinate reductase</fullName>
        <shortName evidence="13">HTPA reductase</shortName>
        <ecNumber evidence="10 13">1.17.1.8</ecNumber>
    </recommendedName>
</protein>
<evidence type="ECO:0000259" key="14">
    <source>
        <dbReference type="Pfam" id="PF01113"/>
    </source>
</evidence>
<dbReference type="InterPro" id="IPR000846">
    <property type="entry name" value="DapB_N"/>
</dbReference>
<dbReference type="EMBL" id="JBHSJG010000055">
    <property type="protein sequence ID" value="MFC4989881.1"/>
    <property type="molecule type" value="Genomic_DNA"/>
</dbReference>
<dbReference type="PANTHER" id="PTHR20836:SF0">
    <property type="entry name" value="4-HYDROXY-TETRAHYDRODIPICOLINATE REDUCTASE 1, CHLOROPLASTIC-RELATED"/>
    <property type="match status" value="1"/>
</dbReference>
<dbReference type="RefSeq" id="WP_114578283.1">
    <property type="nucleotide sequence ID" value="NZ_JAIVEF010000008.1"/>
</dbReference>
<keyword evidence="2 13" id="KW-0963">Cytoplasm</keyword>
<keyword evidence="4 13" id="KW-0521">NADP</keyword>
<comment type="caution">
    <text evidence="16">The sequence shown here is derived from an EMBL/GenBank/DDBJ whole genome shotgun (WGS) entry which is preliminary data.</text>
</comment>
<dbReference type="Pfam" id="PF05173">
    <property type="entry name" value="DapB_C"/>
    <property type="match status" value="1"/>
</dbReference>
<evidence type="ECO:0000256" key="12">
    <source>
        <dbReference type="ARBA" id="ARBA00049396"/>
    </source>
</evidence>
<comment type="similarity">
    <text evidence="1 13">Belongs to the DapB family.</text>
</comment>
<keyword evidence="8 13" id="KW-0457">Lysine biosynthesis</keyword>
<dbReference type="SUPFAM" id="SSF55347">
    <property type="entry name" value="Glyceraldehyde-3-phosphate dehydrogenase-like, C-terminal domain"/>
    <property type="match status" value="1"/>
</dbReference>
<sequence>MTVAVGVTGATGRMGREVLAAAGQRGDCEIAFAVSESADAGTTVEGYEVEPAGELEDLVADREPDAVVDFTVPEATAGYAAACGEAGVSFVTGTTGLGADEITALDRASDAIPVLHAPNFSRGVSVLVEVVREAVGSLPGYDVELAETHHNGKRDAPSGTAERLLETIEAEGDFSGRKHGREGDDPRVEGEIGVHALRAGAIAGEHEVLLADDHEELRLTHRAADRGVFAAGALDAAVWLADREPGRYEFADVLG</sequence>
<evidence type="ECO:0000256" key="7">
    <source>
        <dbReference type="ARBA" id="ARBA00023027"/>
    </source>
</evidence>
<dbReference type="PROSITE" id="PS01298">
    <property type="entry name" value="DAPB"/>
    <property type="match status" value="1"/>
</dbReference>
<evidence type="ECO:0000256" key="2">
    <source>
        <dbReference type="ARBA" id="ARBA00022490"/>
    </source>
</evidence>
<feature type="active site" description="Proton donor" evidence="13">
    <location>
        <position position="153"/>
    </location>
</feature>
<dbReference type="CDD" id="cd02274">
    <property type="entry name" value="DHDPR_N"/>
    <property type="match status" value="1"/>
</dbReference>
<feature type="binding site" evidence="13">
    <location>
        <begin position="117"/>
        <end position="120"/>
    </location>
    <ligand>
        <name>NAD(+)</name>
        <dbReference type="ChEBI" id="CHEBI:57540"/>
    </ligand>
</feature>
<dbReference type="PANTHER" id="PTHR20836">
    <property type="entry name" value="DIHYDRODIPICOLINATE REDUCTASE"/>
    <property type="match status" value="1"/>
</dbReference>
<comment type="caution">
    <text evidence="13">Was originally thought to be a dihydrodipicolinate reductase (DHDPR), catalyzing the conversion of dihydrodipicolinate to tetrahydrodipicolinate. However, it was shown in E.coli that the substrate of the enzymatic reaction is not dihydrodipicolinate (DHDP) but in fact (2S,4S)-4-hydroxy-2,3,4,5-tetrahydrodipicolinic acid (HTPA), the product released by the DapA-catalyzed reaction.</text>
</comment>
<dbReference type="HAMAP" id="MF_00102">
    <property type="entry name" value="DapB"/>
    <property type="match status" value="1"/>
</dbReference>
<reference evidence="16 17" key="1">
    <citation type="journal article" date="2019" name="Int. J. Syst. Evol. Microbiol.">
        <title>The Global Catalogue of Microorganisms (GCM) 10K type strain sequencing project: providing services to taxonomists for standard genome sequencing and annotation.</title>
        <authorList>
            <consortium name="The Broad Institute Genomics Platform"/>
            <consortium name="The Broad Institute Genome Sequencing Center for Infectious Disease"/>
            <person name="Wu L."/>
            <person name="Ma J."/>
        </authorList>
    </citation>
    <scope>NUCLEOTIDE SEQUENCE [LARGE SCALE GENOMIC DNA]</scope>
    <source>
        <strain evidence="16 17">CGMCC 1.15824</strain>
    </source>
</reference>
<dbReference type="Gene3D" id="3.40.50.720">
    <property type="entry name" value="NAD(P)-binding Rossmann-like Domain"/>
    <property type="match status" value="1"/>
</dbReference>
<feature type="binding site" evidence="13">
    <location>
        <begin position="9"/>
        <end position="14"/>
    </location>
    <ligand>
        <name>NAD(+)</name>
        <dbReference type="ChEBI" id="CHEBI:57540"/>
    </ligand>
</feature>
<evidence type="ECO:0000256" key="1">
    <source>
        <dbReference type="ARBA" id="ARBA00006642"/>
    </source>
</evidence>
<evidence type="ECO:0000313" key="17">
    <source>
        <dbReference type="Proteomes" id="UP001595925"/>
    </source>
</evidence>
<dbReference type="GO" id="GO:0005737">
    <property type="term" value="C:cytoplasm"/>
    <property type="evidence" value="ECO:0007669"/>
    <property type="project" value="UniProtKB-SubCell"/>
</dbReference>
<comment type="caution">
    <text evidence="13">Lacks conserved residue(s) required for the propagation of feature annotation.</text>
</comment>
<feature type="active site" description="Proton donor/acceptor" evidence="13">
    <location>
        <position position="149"/>
    </location>
</feature>
<evidence type="ECO:0000313" key="16">
    <source>
        <dbReference type="EMBL" id="MFC4989881.1"/>
    </source>
</evidence>
<proteinExistence type="inferred from homology"/>
<comment type="catalytic activity">
    <reaction evidence="11 13">
        <text>(S)-2,3,4,5-tetrahydrodipicolinate + NADP(+) + H2O = (2S,4S)-4-hydroxy-2,3,4,5-tetrahydrodipicolinate + NADPH + H(+)</text>
        <dbReference type="Rhea" id="RHEA:35331"/>
        <dbReference type="ChEBI" id="CHEBI:15377"/>
        <dbReference type="ChEBI" id="CHEBI:15378"/>
        <dbReference type="ChEBI" id="CHEBI:16845"/>
        <dbReference type="ChEBI" id="CHEBI:57783"/>
        <dbReference type="ChEBI" id="CHEBI:58349"/>
        <dbReference type="ChEBI" id="CHEBI:67139"/>
        <dbReference type="EC" id="1.17.1.8"/>
    </reaction>
</comment>
<evidence type="ECO:0000256" key="6">
    <source>
        <dbReference type="ARBA" id="ARBA00023002"/>
    </source>
</evidence>
<dbReference type="GO" id="GO:0051287">
    <property type="term" value="F:NAD binding"/>
    <property type="evidence" value="ECO:0007669"/>
    <property type="project" value="UniProtKB-UniRule"/>
</dbReference>
<keyword evidence="7 13" id="KW-0520">NAD</keyword>
<dbReference type="GO" id="GO:0008839">
    <property type="term" value="F:4-hydroxy-tetrahydrodipicolinate reductase"/>
    <property type="evidence" value="ECO:0007669"/>
    <property type="project" value="UniProtKB-UniRule"/>
</dbReference>
<dbReference type="PIRSF" id="PIRSF000161">
    <property type="entry name" value="DHPR"/>
    <property type="match status" value="1"/>
</dbReference>
<dbReference type="Proteomes" id="UP001595925">
    <property type="component" value="Unassembled WGS sequence"/>
</dbReference>
<dbReference type="Pfam" id="PF01113">
    <property type="entry name" value="DapB_N"/>
    <property type="match status" value="1"/>
</dbReference>
<dbReference type="GO" id="GO:0009089">
    <property type="term" value="P:lysine biosynthetic process via diaminopimelate"/>
    <property type="evidence" value="ECO:0007669"/>
    <property type="project" value="UniProtKB-UniRule"/>
</dbReference>
<dbReference type="InterPro" id="IPR036291">
    <property type="entry name" value="NAD(P)-bd_dom_sf"/>
</dbReference>
<comment type="subunit">
    <text evidence="13">Homotetramer.</text>
</comment>